<evidence type="ECO:0000313" key="1">
    <source>
        <dbReference type="EMBL" id="KAK3759234.1"/>
    </source>
</evidence>
<comment type="caution">
    <text evidence="1">The sequence shown here is derived from an EMBL/GenBank/DDBJ whole genome shotgun (WGS) entry which is preliminary data.</text>
</comment>
<proteinExistence type="predicted"/>
<dbReference type="Proteomes" id="UP001283361">
    <property type="component" value="Unassembled WGS sequence"/>
</dbReference>
<organism evidence="1 2">
    <name type="scientific">Elysia crispata</name>
    <name type="common">lettuce slug</name>
    <dbReference type="NCBI Taxonomy" id="231223"/>
    <lineage>
        <taxon>Eukaryota</taxon>
        <taxon>Metazoa</taxon>
        <taxon>Spiralia</taxon>
        <taxon>Lophotrochozoa</taxon>
        <taxon>Mollusca</taxon>
        <taxon>Gastropoda</taxon>
        <taxon>Heterobranchia</taxon>
        <taxon>Euthyneura</taxon>
        <taxon>Panpulmonata</taxon>
        <taxon>Sacoglossa</taxon>
        <taxon>Placobranchoidea</taxon>
        <taxon>Plakobranchidae</taxon>
        <taxon>Elysia</taxon>
    </lineage>
</organism>
<evidence type="ECO:0000313" key="2">
    <source>
        <dbReference type="Proteomes" id="UP001283361"/>
    </source>
</evidence>
<name>A0AAE0YXX1_9GAST</name>
<dbReference type="EMBL" id="JAWDGP010005150">
    <property type="protein sequence ID" value="KAK3759234.1"/>
    <property type="molecule type" value="Genomic_DNA"/>
</dbReference>
<protein>
    <submittedName>
        <fullName evidence="1">Uncharacterized protein</fullName>
    </submittedName>
</protein>
<gene>
    <name evidence="1" type="ORF">RRG08_054953</name>
</gene>
<sequence length="83" mass="9226">MDKQVSLYTLPSRNSIVESLSRDNLMVGLEYNGTCQKRCNLIGKYRLLVSSVSVKSNKPSMPVTSKTFHTELDSIANGAIYIL</sequence>
<dbReference type="AlphaFoldDB" id="A0AAE0YXX1"/>
<keyword evidence="2" id="KW-1185">Reference proteome</keyword>
<reference evidence="1" key="1">
    <citation type="journal article" date="2023" name="G3 (Bethesda)">
        <title>A reference genome for the long-term kleptoplast-retaining sea slug Elysia crispata morphotype clarki.</title>
        <authorList>
            <person name="Eastman K.E."/>
            <person name="Pendleton A.L."/>
            <person name="Shaikh M.A."/>
            <person name="Suttiyut T."/>
            <person name="Ogas R."/>
            <person name="Tomko P."/>
            <person name="Gavelis G."/>
            <person name="Widhalm J.R."/>
            <person name="Wisecaver J.H."/>
        </authorList>
    </citation>
    <scope>NUCLEOTIDE SEQUENCE</scope>
    <source>
        <strain evidence="1">ECLA1</strain>
    </source>
</reference>
<accession>A0AAE0YXX1</accession>